<dbReference type="AlphaFoldDB" id="A0A8J6BVF7"/>
<organism evidence="1 2">
    <name type="scientific">Zizania palustris</name>
    <name type="common">Northern wild rice</name>
    <dbReference type="NCBI Taxonomy" id="103762"/>
    <lineage>
        <taxon>Eukaryota</taxon>
        <taxon>Viridiplantae</taxon>
        <taxon>Streptophyta</taxon>
        <taxon>Embryophyta</taxon>
        <taxon>Tracheophyta</taxon>
        <taxon>Spermatophyta</taxon>
        <taxon>Magnoliopsida</taxon>
        <taxon>Liliopsida</taxon>
        <taxon>Poales</taxon>
        <taxon>Poaceae</taxon>
        <taxon>BOP clade</taxon>
        <taxon>Oryzoideae</taxon>
        <taxon>Oryzeae</taxon>
        <taxon>Zizaniinae</taxon>
        <taxon>Zizania</taxon>
    </lineage>
</organism>
<protein>
    <submittedName>
        <fullName evidence="1">Uncharacterized protein</fullName>
    </submittedName>
</protein>
<sequence>MRRWELLEAMIALQHHVEKERPFEDPSGIYLESSRYGPSALATGTCYCLEVQIFIKRITGGDRYDAVIDITLWNSMWIAQQIVY</sequence>
<dbReference type="Proteomes" id="UP000729402">
    <property type="component" value="Unassembled WGS sequence"/>
</dbReference>
<evidence type="ECO:0000313" key="2">
    <source>
        <dbReference type="Proteomes" id="UP000729402"/>
    </source>
</evidence>
<keyword evidence="2" id="KW-1185">Reference proteome</keyword>
<reference evidence="1" key="1">
    <citation type="journal article" date="2021" name="bioRxiv">
        <title>Whole Genome Assembly and Annotation of Northern Wild Rice, Zizania palustris L., Supports a Whole Genome Duplication in the Zizania Genus.</title>
        <authorList>
            <person name="Haas M."/>
            <person name="Kono T."/>
            <person name="Macchietto M."/>
            <person name="Millas R."/>
            <person name="McGilp L."/>
            <person name="Shao M."/>
            <person name="Duquette J."/>
            <person name="Hirsch C.N."/>
            <person name="Kimball J."/>
        </authorList>
    </citation>
    <scope>NUCLEOTIDE SEQUENCE</scope>
    <source>
        <tissue evidence="1">Fresh leaf tissue</tissue>
    </source>
</reference>
<reference evidence="1" key="2">
    <citation type="submission" date="2021-02" db="EMBL/GenBank/DDBJ databases">
        <authorList>
            <person name="Kimball J.A."/>
            <person name="Haas M.W."/>
            <person name="Macchietto M."/>
            <person name="Kono T."/>
            <person name="Duquette J."/>
            <person name="Shao M."/>
        </authorList>
    </citation>
    <scope>NUCLEOTIDE SEQUENCE</scope>
    <source>
        <tissue evidence="1">Fresh leaf tissue</tissue>
    </source>
</reference>
<evidence type="ECO:0000313" key="1">
    <source>
        <dbReference type="EMBL" id="KAG8094120.1"/>
    </source>
</evidence>
<comment type="caution">
    <text evidence="1">The sequence shown here is derived from an EMBL/GenBank/DDBJ whole genome shotgun (WGS) entry which is preliminary data.</text>
</comment>
<name>A0A8J6BVF7_ZIZPA</name>
<dbReference type="EMBL" id="JAAALK010000080">
    <property type="protein sequence ID" value="KAG8094120.1"/>
    <property type="molecule type" value="Genomic_DNA"/>
</dbReference>
<proteinExistence type="predicted"/>
<accession>A0A8J6BVF7</accession>
<gene>
    <name evidence="1" type="ORF">GUJ93_ZPchr0012g20377</name>
</gene>